<evidence type="ECO:0000313" key="9">
    <source>
        <dbReference type="Proteomes" id="UP000219636"/>
    </source>
</evidence>
<dbReference type="InterPro" id="IPR004107">
    <property type="entry name" value="Integrase_SAM-like_N"/>
</dbReference>
<organism evidence="8 9">
    <name type="scientific">Ureibacillus xyleni</name>
    <dbReference type="NCBI Taxonomy" id="614648"/>
    <lineage>
        <taxon>Bacteria</taxon>
        <taxon>Bacillati</taxon>
        <taxon>Bacillota</taxon>
        <taxon>Bacilli</taxon>
        <taxon>Bacillales</taxon>
        <taxon>Caryophanaceae</taxon>
        <taxon>Ureibacillus</taxon>
    </lineage>
</organism>
<keyword evidence="2" id="KW-0229">DNA integration</keyword>
<dbReference type="RefSeq" id="WP_097071768.1">
    <property type="nucleotide sequence ID" value="NZ_OBMQ01000001.1"/>
</dbReference>
<comment type="similarity">
    <text evidence="1">Belongs to the 'phage' integrase family.</text>
</comment>
<dbReference type="Pfam" id="PF00589">
    <property type="entry name" value="Phage_integrase"/>
    <property type="match status" value="1"/>
</dbReference>
<feature type="domain" description="Core-binding (CB)" evidence="7">
    <location>
        <begin position="7"/>
        <end position="94"/>
    </location>
</feature>
<keyword evidence="9" id="KW-1185">Reference proteome</keyword>
<proteinExistence type="inferred from homology"/>
<sequence length="296" mass="34624">MIVQPNFDLPVYTKKFFRHLKRKNYSPETINGYEKDLKKFTAFMYDLYDGYILTEEINKDDILEYLDFLRDQTYKPNSIARYFSSVRSLYKYLVIELDFKTNPTLGITTRNVYVPLPEILDPDEMKLILSTAKELSELHYALLNLIYYTGSRITAARTLLKQNIDLKNNKIYFPRIKGGRDLYLPLHPTLHELLSDYMLKTRNNGSDYLFPSPKFINKPISAADVRVNLKKIVKQCNITKRVTPHVIRHCTATHLTLLGVDQKYIASVLGHTDFRSTARYQHLNVEDLRPAMEKLT</sequence>
<dbReference type="PANTHER" id="PTHR30349:SF41">
    <property type="entry name" value="INTEGRASE_RECOMBINASE PROTEIN MJ0367-RELATED"/>
    <property type="match status" value="1"/>
</dbReference>
<dbReference type="InterPro" id="IPR044068">
    <property type="entry name" value="CB"/>
</dbReference>
<dbReference type="OrthoDB" id="9801717at2"/>
<evidence type="ECO:0000259" key="6">
    <source>
        <dbReference type="PROSITE" id="PS51898"/>
    </source>
</evidence>
<protein>
    <submittedName>
        <fullName evidence="8">Integrase/recombinase XerD</fullName>
    </submittedName>
</protein>
<dbReference type="PANTHER" id="PTHR30349">
    <property type="entry name" value="PHAGE INTEGRASE-RELATED"/>
    <property type="match status" value="1"/>
</dbReference>
<dbReference type="Pfam" id="PF02899">
    <property type="entry name" value="Phage_int_SAM_1"/>
    <property type="match status" value="1"/>
</dbReference>
<evidence type="ECO:0000256" key="4">
    <source>
        <dbReference type="ARBA" id="ARBA00023172"/>
    </source>
</evidence>
<dbReference type="Proteomes" id="UP000219636">
    <property type="component" value="Unassembled WGS sequence"/>
</dbReference>
<dbReference type="Gene3D" id="1.10.443.10">
    <property type="entry name" value="Intergrase catalytic core"/>
    <property type="match status" value="1"/>
</dbReference>
<evidence type="ECO:0000256" key="3">
    <source>
        <dbReference type="ARBA" id="ARBA00023125"/>
    </source>
</evidence>
<dbReference type="InterPro" id="IPR011010">
    <property type="entry name" value="DNA_brk_join_enz"/>
</dbReference>
<dbReference type="InterPro" id="IPR010998">
    <property type="entry name" value="Integrase_recombinase_N"/>
</dbReference>
<keyword evidence="3 5" id="KW-0238">DNA-binding</keyword>
<dbReference type="InterPro" id="IPR013762">
    <property type="entry name" value="Integrase-like_cat_sf"/>
</dbReference>
<dbReference type="GO" id="GO:0006310">
    <property type="term" value="P:DNA recombination"/>
    <property type="evidence" value="ECO:0007669"/>
    <property type="project" value="UniProtKB-KW"/>
</dbReference>
<evidence type="ECO:0000256" key="1">
    <source>
        <dbReference type="ARBA" id="ARBA00008857"/>
    </source>
</evidence>
<evidence type="ECO:0000313" key="8">
    <source>
        <dbReference type="EMBL" id="SOB90581.1"/>
    </source>
</evidence>
<dbReference type="GO" id="GO:0015074">
    <property type="term" value="P:DNA integration"/>
    <property type="evidence" value="ECO:0007669"/>
    <property type="project" value="UniProtKB-KW"/>
</dbReference>
<feature type="domain" description="Tyr recombinase" evidence="6">
    <location>
        <begin position="115"/>
        <end position="293"/>
    </location>
</feature>
<name>A0A285R939_9BACL</name>
<evidence type="ECO:0000256" key="2">
    <source>
        <dbReference type="ARBA" id="ARBA00022908"/>
    </source>
</evidence>
<dbReference type="InterPro" id="IPR050090">
    <property type="entry name" value="Tyrosine_recombinase_XerCD"/>
</dbReference>
<reference evidence="9" key="1">
    <citation type="submission" date="2017-08" db="EMBL/GenBank/DDBJ databases">
        <authorList>
            <person name="Varghese N."/>
            <person name="Submissions S."/>
        </authorList>
    </citation>
    <scope>NUCLEOTIDE SEQUENCE [LARGE SCALE GENOMIC DNA]</scope>
    <source>
        <strain evidence="9">JC22</strain>
    </source>
</reference>
<accession>A0A285R939</accession>
<dbReference type="EMBL" id="OBMQ01000001">
    <property type="protein sequence ID" value="SOB90581.1"/>
    <property type="molecule type" value="Genomic_DNA"/>
</dbReference>
<keyword evidence="4" id="KW-0233">DNA recombination</keyword>
<dbReference type="AlphaFoldDB" id="A0A285R939"/>
<evidence type="ECO:0000256" key="5">
    <source>
        <dbReference type="PROSITE-ProRule" id="PRU01248"/>
    </source>
</evidence>
<gene>
    <name evidence="8" type="ORF">SAMN05880501_101181</name>
</gene>
<dbReference type="PROSITE" id="PS51898">
    <property type="entry name" value="TYR_RECOMBINASE"/>
    <property type="match status" value="1"/>
</dbReference>
<dbReference type="Gene3D" id="1.10.150.130">
    <property type="match status" value="1"/>
</dbReference>
<dbReference type="InterPro" id="IPR002104">
    <property type="entry name" value="Integrase_catalytic"/>
</dbReference>
<evidence type="ECO:0000259" key="7">
    <source>
        <dbReference type="PROSITE" id="PS51900"/>
    </source>
</evidence>
<dbReference type="GO" id="GO:0003677">
    <property type="term" value="F:DNA binding"/>
    <property type="evidence" value="ECO:0007669"/>
    <property type="project" value="UniProtKB-UniRule"/>
</dbReference>
<dbReference type="PROSITE" id="PS51900">
    <property type="entry name" value="CB"/>
    <property type="match status" value="1"/>
</dbReference>
<dbReference type="SUPFAM" id="SSF56349">
    <property type="entry name" value="DNA breaking-rejoining enzymes"/>
    <property type="match status" value="1"/>
</dbReference>